<comment type="caution">
    <text evidence="2">The sequence shown here is derived from an EMBL/GenBank/DDBJ whole genome shotgun (WGS) entry which is preliminary data.</text>
</comment>
<evidence type="ECO:0000313" key="3">
    <source>
        <dbReference type="Proteomes" id="UP000316092"/>
    </source>
</evidence>
<dbReference type="OrthoDB" id="71447at2"/>
<evidence type="ECO:0000313" key="2">
    <source>
        <dbReference type="EMBL" id="TSA78957.1"/>
    </source>
</evidence>
<dbReference type="Proteomes" id="UP000316092">
    <property type="component" value="Unassembled WGS sequence"/>
</dbReference>
<protein>
    <submittedName>
        <fullName evidence="2">Uncharacterized protein</fullName>
    </submittedName>
</protein>
<dbReference type="AlphaFoldDB" id="A0A553UFG3"/>
<name>A0A553UFG3_9DEIO</name>
<dbReference type="RefSeq" id="WP_143722265.1">
    <property type="nucleotide sequence ID" value="NZ_VKDB01000054.1"/>
</dbReference>
<gene>
    <name evidence="2" type="ORF">FNU79_18490</name>
</gene>
<feature type="region of interest" description="Disordered" evidence="1">
    <location>
        <begin position="1"/>
        <end position="47"/>
    </location>
</feature>
<proteinExistence type="predicted"/>
<keyword evidence="3" id="KW-1185">Reference proteome</keyword>
<accession>A0A553UFG3</accession>
<feature type="compositionally biased region" description="Basic and acidic residues" evidence="1">
    <location>
        <begin position="1"/>
        <end position="18"/>
    </location>
</feature>
<reference evidence="2 3" key="1">
    <citation type="submission" date="2019-07" db="EMBL/GenBank/DDBJ databases">
        <title>Deinococcus detaillus sp. nov., isolated from humus soil in Antarctica.</title>
        <authorList>
            <person name="Zhang K."/>
        </authorList>
    </citation>
    <scope>NUCLEOTIDE SEQUENCE [LARGE SCALE GENOMIC DNA]</scope>
    <source>
        <strain evidence="2 3">H1</strain>
    </source>
</reference>
<organism evidence="2 3">
    <name type="scientific">Deinococcus detaillensis</name>
    <dbReference type="NCBI Taxonomy" id="2592048"/>
    <lineage>
        <taxon>Bacteria</taxon>
        <taxon>Thermotogati</taxon>
        <taxon>Deinococcota</taxon>
        <taxon>Deinococci</taxon>
        <taxon>Deinococcales</taxon>
        <taxon>Deinococcaceae</taxon>
        <taxon>Deinococcus</taxon>
    </lineage>
</organism>
<evidence type="ECO:0000256" key="1">
    <source>
        <dbReference type="SAM" id="MobiDB-lite"/>
    </source>
</evidence>
<dbReference type="EMBL" id="VKDB01000054">
    <property type="protein sequence ID" value="TSA78957.1"/>
    <property type="molecule type" value="Genomic_DNA"/>
</dbReference>
<sequence length="88" mass="10049">MTKFSGLREARERRKQDDSALTQVDSPSSSVSPKKVGRPPGKRSNPDYQQVTALLHAQTYLKVRQRLLAENREVSELINDLLVDWLKT</sequence>